<dbReference type="InterPro" id="IPR042188">
    <property type="entry name" value="MmgE/PrpD_sf_2"/>
</dbReference>
<dbReference type="Pfam" id="PF19305">
    <property type="entry name" value="MmgE_PrpD_C"/>
    <property type="match status" value="1"/>
</dbReference>
<dbReference type="KEGG" id="cma:Cmaq_0820"/>
<dbReference type="PANTHER" id="PTHR16943:SF8">
    <property type="entry name" value="2-METHYLCITRATE DEHYDRATASE"/>
    <property type="match status" value="1"/>
</dbReference>
<evidence type="ECO:0000313" key="4">
    <source>
        <dbReference type="EMBL" id="ABW01655.1"/>
    </source>
</evidence>
<feature type="domain" description="MmgE/PrpD C-terminal" evidence="3">
    <location>
        <begin position="268"/>
        <end position="441"/>
    </location>
</feature>
<dbReference type="Pfam" id="PF03972">
    <property type="entry name" value="MmgE_PrpD_N"/>
    <property type="match status" value="1"/>
</dbReference>
<dbReference type="InterPro" id="IPR045336">
    <property type="entry name" value="MmgE_PrpD_N"/>
</dbReference>
<evidence type="ECO:0000259" key="3">
    <source>
        <dbReference type="Pfam" id="PF19305"/>
    </source>
</evidence>
<dbReference type="InterPro" id="IPR036148">
    <property type="entry name" value="MmgE/PrpD_sf"/>
</dbReference>
<reference evidence="4 5" key="1">
    <citation type="submission" date="2007-10" db="EMBL/GenBank/DDBJ databases">
        <title>Complete sequence of Caldivirga maquilingensis IC-167.</title>
        <authorList>
            <consortium name="US DOE Joint Genome Institute"/>
            <person name="Copeland A."/>
            <person name="Lucas S."/>
            <person name="Lapidus A."/>
            <person name="Barry K."/>
            <person name="Glavina del Rio T."/>
            <person name="Dalin E."/>
            <person name="Tice H."/>
            <person name="Pitluck S."/>
            <person name="Saunders E."/>
            <person name="Brettin T."/>
            <person name="Bruce D."/>
            <person name="Detter J.C."/>
            <person name="Han C."/>
            <person name="Schmutz J."/>
            <person name="Larimer F."/>
            <person name="Land M."/>
            <person name="Hauser L."/>
            <person name="Kyrpides N."/>
            <person name="Ivanova N."/>
            <person name="Biddle J.F."/>
            <person name="Zhang Z."/>
            <person name="Fitz-Gibbon S.T."/>
            <person name="Lowe T.M."/>
            <person name="Saltikov C."/>
            <person name="House C.H."/>
            <person name="Richardson P."/>
        </authorList>
    </citation>
    <scope>NUCLEOTIDE SEQUENCE [LARGE SCALE GENOMIC DNA]</scope>
    <source>
        <strain evidence="5">ATCC 700844 / DSM 13496 / JCM 10307 / IC-167</strain>
    </source>
</reference>
<evidence type="ECO:0000256" key="1">
    <source>
        <dbReference type="ARBA" id="ARBA00006174"/>
    </source>
</evidence>
<evidence type="ECO:0000313" key="5">
    <source>
        <dbReference type="Proteomes" id="UP000001137"/>
    </source>
</evidence>
<dbReference type="AlphaFoldDB" id="A8MCZ9"/>
<protein>
    <submittedName>
        <fullName evidence="4">2-methylcitrate dehydratase</fullName>
        <ecNumber evidence="4">4.2.1.79</ecNumber>
    </submittedName>
</protein>
<dbReference type="EC" id="4.2.1.79" evidence="4"/>
<comment type="similarity">
    <text evidence="1">Belongs to the PrpD family.</text>
</comment>
<sequence>MPKDLSEVFVDYAMSIGFDDLPTNVVKEVKRRILDSLGVALASYSAEPVKYARLAALGFRGNVPIIGSSQLTTVDWAAFINTLMVRYLDFNDTYLSKEPLHPSDMIGTALAVSQYLGSSGKEVITALAIGYEAGVRLCDAASLRAHGWDHVNYTGIGHLLVAGKLMRVNREAFINAIAIHATSHLSTRQNRVGELSHWKAAATANQARNAVFSVVVASHGLTGPDKPFEGEMGFIRQLLGGEFDYGPMKDLENLTKPSAILRTYIKPYPVEYHAQSAVEASLRIRSELGAIDPSDVESISIRTFKAAYDIIVKDPEKWNPKTKETADHSLMWAVATALINGDLWLSHYEPSRIRDPRVLELIKRIKVTVDPELDKQYPQATPTVVSVKLRNGKETEVKIDYPKGHPMNPMSDDEVEGKFRRLTTGLLTVKQQDEVIRVVWGLEDIKDLASLIKATVI</sequence>
<gene>
    <name evidence="4" type="ordered locus">Cmaq_0820</name>
</gene>
<dbReference type="SUPFAM" id="SSF103378">
    <property type="entry name" value="2-methylcitrate dehydratase PrpD"/>
    <property type="match status" value="1"/>
</dbReference>
<dbReference type="GeneID" id="5708763"/>
<dbReference type="Proteomes" id="UP000001137">
    <property type="component" value="Chromosome"/>
</dbReference>
<dbReference type="eggNOG" id="arCOG04285">
    <property type="taxonomic scope" value="Archaea"/>
</dbReference>
<accession>A8MCZ9</accession>
<keyword evidence="4" id="KW-0456">Lyase</keyword>
<feature type="domain" description="MmgE/PrpD N-terminal" evidence="2">
    <location>
        <begin position="9"/>
        <end position="243"/>
    </location>
</feature>
<name>A8MCZ9_CALMQ</name>
<dbReference type="InterPro" id="IPR045337">
    <property type="entry name" value="MmgE_PrpD_C"/>
</dbReference>
<keyword evidence="5" id="KW-1185">Reference proteome</keyword>
<evidence type="ECO:0000259" key="2">
    <source>
        <dbReference type="Pfam" id="PF03972"/>
    </source>
</evidence>
<dbReference type="PANTHER" id="PTHR16943">
    <property type="entry name" value="2-METHYLCITRATE DEHYDRATASE-RELATED"/>
    <property type="match status" value="1"/>
</dbReference>
<dbReference type="HOGENOM" id="CLU_026574_3_0_2"/>
<dbReference type="EMBL" id="CP000852">
    <property type="protein sequence ID" value="ABW01655.1"/>
    <property type="molecule type" value="Genomic_DNA"/>
</dbReference>
<dbReference type="InterPro" id="IPR005656">
    <property type="entry name" value="MmgE_PrpD"/>
</dbReference>
<dbReference type="STRING" id="397948.Cmaq_0820"/>
<proteinExistence type="inferred from homology"/>
<dbReference type="Gene3D" id="3.30.1330.120">
    <property type="entry name" value="2-methylcitrate dehydratase PrpD"/>
    <property type="match status" value="1"/>
</dbReference>
<dbReference type="OrthoDB" id="43639at2157"/>
<dbReference type="RefSeq" id="WP_012185874.1">
    <property type="nucleotide sequence ID" value="NC_009954.1"/>
</dbReference>
<dbReference type="Gene3D" id="1.10.4100.10">
    <property type="entry name" value="2-methylcitrate dehydratase PrpD"/>
    <property type="match status" value="1"/>
</dbReference>
<dbReference type="InterPro" id="IPR042183">
    <property type="entry name" value="MmgE/PrpD_sf_1"/>
</dbReference>
<dbReference type="GO" id="GO:0047547">
    <property type="term" value="F:2-methylcitrate dehydratase activity"/>
    <property type="evidence" value="ECO:0007669"/>
    <property type="project" value="UniProtKB-EC"/>
</dbReference>
<organism evidence="4 5">
    <name type="scientific">Caldivirga maquilingensis (strain ATCC 700844 / DSM 13496 / JCM 10307 / IC-167)</name>
    <dbReference type="NCBI Taxonomy" id="397948"/>
    <lineage>
        <taxon>Archaea</taxon>
        <taxon>Thermoproteota</taxon>
        <taxon>Thermoprotei</taxon>
        <taxon>Thermoproteales</taxon>
        <taxon>Thermoproteaceae</taxon>
        <taxon>Caldivirga</taxon>
    </lineage>
</organism>